<dbReference type="Proteomes" id="UP000030661">
    <property type="component" value="Unassembled WGS sequence"/>
</dbReference>
<dbReference type="HOGENOM" id="CLU_1507760_0_0_0"/>
<proteinExistence type="predicted"/>
<dbReference type="Gene3D" id="2.30.30.40">
    <property type="entry name" value="SH3 Domains"/>
    <property type="match status" value="1"/>
</dbReference>
<evidence type="ECO:0000313" key="2">
    <source>
        <dbReference type="EMBL" id="GAK54860.1"/>
    </source>
</evidence>
<dbReference type="SMART" id="SM00260">
    <property type="entry name" value="CheW"/>
    <property type="match status" value="1"/>
</dbReference>
<organism evidence="2">
    <name type="scientific">Vecturithrix granuli</name>
    <dbReference type="NCBI Taxonomy" id="1499967"/>
    <lineage>
        <taxon>Bacteria</taxon>
        <taxon>Candidatus Moduliflexota</taxon>
        <taxon>Candidatus Vecturitrichia</taxon>
        <taxon>Candidatus Vecturitrichales</taxon>
        <taxon>Candidatus Vecturitrichaceae</taxon>
        <taxon>Candidatus Vecturithrix</taxon>
    </lineage>
</organism>
<dbReference type="AlphaFoldDB" id="A0A0S6W8Z8"/>
<dbReference type="Pfam" id="PF01584">
    <property type="entry name" value="CheW"/>
    <property type="match status" value="1"/>
</dbReference>
<dbReference type="InterPro" id="IPR036061">
    <property type="entry name" value="CheW-like_dom_sf"/>
</dbReference>
<dbReference type="GO" id="GO:0006935">
    <property type="term" value="P:chemotaxis"/>
    <property type="evidence" value="ECO:0007669"/>
    <property type="project" value="InterPro"/>
</dbReference>
<dbReference type="EMBL" id="DF820463">
    <property type="protein sequence ID" value="GAK54860.1"/>
    <property type="molecule type" value="Genomic_DNA"/>
</dbReference>
<evidence type="ECO:0000313" key="3">
    <source>
        <dbReference type="Proteomes" id="UP000030661"/>
    </source>
</evidence>
<reference evidence="2" key="1">
    <citation type="journal article" date="2015" name="PeerJ">
        <title>First genomic representation of candidate bacterial phylum KSB3 points to enhanced environmental sensing as a trigger of wastewater bulking.</title>
        <authorList>
            <person name="Sekiguchi Y."/>
            <person name="Ohashi A."/>
            <person name="Parks D.H."/>
            <person name="Yamauchi T."/>
            <person name="Tyson G.W."/>
            <person name="Hugenholtz P."/>
        </authorList>
    </citation>
    <scope>NUCLEOTIDE SEQUENCE [LARGE SCALE GENOMIC DNA]</scope>
</reference>
<dbReference type="SUPFAM" id="SSF50341">
    <property type="entry name" value="CheW-like"/>
    <property type="match status" value="1"/>
</dbReference>
<gene>
    <name evidence="2" type="ORF">U27_01691</name>
</gene>
<name>A0A0S6W8Z8_VECG1</name>
<accession>A0A0S6W8Z8</accession>
<keyword evidence="3" id="KW-1185">Reference proteome</keyword>
<protein>
    <submittedName>
        <fullName evidence="2">Chemotaxis signal transduction protein</fullName>
    </submittedName>
</protein>
<dbReference type="Gene3D" id="2.40.50.180">
    <property type="entry name" value="CheA-289, Domain 4"/>
    <property type="match status" value="1"/>
</dbReference>
<dbReference type="InterPro" id="IPR002545">
    <property type="entry name" value="CheW-lke_dom"/>
</dbReference>
<dbReference type="GO" id="GO:0007165">
    <property type="term" value="P:signal transduction"/>
    <property type="evidence" value="ECO:0007669"/>
    <property type="project" value="InterPro"/>
</dbReference>
<evidence type="ECO:0000259" key="1">
    <source>
        <dbReference type="PROSITE" id="PS50851"/>
    </source>
</evidence>
<dbReference type="STRING" id="1499967.U27_01691"/>
<dbReference type="PROSITE" id="PS50851">
    <property type="entry name" value="CHEW"/>
    <property type="match status" value="1"/>
</dbReference>
<sequence length="189" mass="21802">MNENGVQLVCFEICGEKFAFNMDFLIEIIQVHQADITPFFSSIPIIRGYWTYRRKTVYLLDVRDFFGLVDADETTTQMRFSRSSPEQEEEERKRAEQTHGVHNILVVKIREQIFGLYTDAVLQVASLLSFYEYPLLISTLPRRYFAGVTVIGTELVLLLALEELINEYEFEAELSRIGEGDVSSHPFTG</sequence>
<feature type="domain" description="CheW-like" evidence="1">
    <location>
        <begin position="5"/>
        <end position="170"/>
    </location>
</feature>